<evidence type="ECO:0000256" key="2">
    <source>
        <dbReference type="ARBA" id="ARBA00008585"/>
    </source>
</evidence>
<evidence type="ECO:0000256" key="1">
    <source>
        <dbReference type="ARBA" id="ARBA00004123"/>
    </source>
</evidence>
<evidence type="ECO:0000256" key="4">
    <source>
        <dbReference type="ARBA" id="ARBA00022776"/>
    </source>
</evidence>
<dbReference type="InterPro" id="IPR019440">
    <property type="entry name" value="MAU2"/>
</dbReference>
<dbReference type="GO" id="GO:0051301">
    <property type="term" value="P:cell division"/>
    <property type="evidence" value="ECO:0007669"/>
    <property type="project" value="UniProtKB-KW"/>
</dbReference>
<feature type="region of interest" description="Disordered" evidence="8">
    <location>
        <begin position="1"/>
        <end position="44"/>
    </location>
</feature>
<organism evidence="9 10">
    <name type="scientific">Diplocarpon rosae</name>
    <dbReference type="NCBI Taxonomy" id="946125"/>
    <lineage>
        <taxon>Eukaryota</taxon>
        <taxon>Fungi</taxon>
        <taxon>Dikarya</taxon>
        <taxon>Ascomycota</taxon>
        <taxon>Pezizomycotina</taxon>
        <taxon>Leotiomycetes</taxon>
        <taxon>Helotiales</taxon>
        <taxon>Drepanopezizaceae</taxon>
        <taxon>Diplocarpon</taxon>
    </lineage>
</organism>
<feature type="compositionally biased region" description="Gly residues" evidence="8">
    <location>
        <begin position="1"/>
        <end position="12"/>
    </location>
</feature>
<proteinExistence type="inferred from homology"/>
<keyword evidence="10" id="KW-1185">Reference proteome</keyword>
<evidence type="ECO:0008006" key="11">
    <source>
        <dbReference type="Google" id="ProtNLM"/>
    </source>
</evidence>
<evidence type="ECO:0000256" key="5">
    <source>
        <dbReference type="ARBA" id="ARBA00022829"/>
    </source>
</evidence>
<dbReference type="GO" id="GO:0005634">
    <property type="term" value="C:nucleus"/>
    <property type="evidence" value="ECO:0007669"/>
    <property type="project" value="UniProtKB-SubCell"/>
</dbReference>
<sequence length="797" mass="88665">MSYQGGNPGNGWAGHPNAYAQDPRQQRNFVPNGSQSQYPSLSTAPVNHGQYWSQNLQTYGVNHNYANNSYYASPPALPPVQHFHHQRSYQAQPQPQHAPQPQYISPAQLLHQQPQTTICQQYQRPVEAITCRSILEPTVNNYPGTSSSSSVFDPEANTAKLLVALAEEYFEAAHEFAPSVAASMAETDVRAYEKLIATGLGCLDTALKNVRLPPRLEANIILRYACVLYDETENSMEAETVLSKGIALCERNHYDDLKYAMQFSLAQWIGKKNPKASMKALEGHANEAKAYQHFSWVYVFRFLRAAHAIKSGNLLDYHIAVSNLRAVGALAEERGDHAIFLTASLMEAITYMRTTGPEAIEHIQRAIASAWKYQEERKCQIPQLVGLAHILAVACSIRQGHSLDMLGKLKKMQSSMDNFLKNPEWGTDSNSIAVPITRTRVSSHVVSRDTRMILGIGEDGGDNLMMCFLNKKDAYSITYLLSGMVLLHRNSSDQKGFKYLKAGLEMLEGKMDGRSVQKSQGLLPDMIAQRQWRGLLLCYFRVYIAFCSAGAGDWLETKRYIDQLKTTAQRFDIPLTGTLDHMAVYLTGLYYQGIGELDSALKVFQGDRFCLSTAKSNSATLTDQIQRDLSILAALNILWILQDIPRQDLSRNVSLIERLRPFCEGHPNKDIQTAFNLILATVPTNPPTPVFVIKDYLRKALDGAKDTANTQFLCITLNVMCSKFFANVVGDQAEKSAMAASTQASNSGNVLWKSVADGMLARCYQVQGKTELAQRTLEEAQINAQKASQGSPSSNRF</sequence>
<evidence type="ECO:0000313" key="10">
    <source>
        <dbReference type="Proteomes" id="UP001285354"/>
    </source>
</evidence>
<feature type="region of interest" description="Disordered" evidence="8">
    <location>
        <begin position="72"/>
        <end position="100"/>
    </location>
</feature>
<dbReference type="GO" id="GO:0007064">
    <property type="term" value="P:mitotic sister chromatid cohesion"/>
    <property type="evidence" value="ECO:0007669"/>
    <property type="project" value="InterPro"/>
</dbReference>
<keyword evidence="5" id="KW-0159">Chromosome partition</keyword>
<gene>
    <name evidence="9" type="ORF">QTJ16_001571</name>
</gene>
<comment type="caution">
    <text evidence="9">The sequence shown here is derived from an EMBL/GenBank/DDBJ whole genome shotgun (WGS) entry which is preliminary data.</text>
</comment>
<dbReference type="Pfam" id="PF10345">
    <property type="entry name" value="Cohesin_load"/>
    <property type="match status" value="1"/>
</dbReference>
<name>A0AAD9T416_9HELO</name>
<dbReference type="GO" id="GO:0007059">
    <property type="term" value="P:chromosome segregation"/>
    <property type="evidence" value="ECO:0007669"/>
    <property type="project" value="UniProtKB-KW"/>
</dbReference>
<dbReference type="Proteomes" id="UP001285354">
    <property type="component" value="Unassembled WGS sequence"/>
</dbReference>
<keyword evidence="4" id="KW-0498">Mitosis</keyword>
<protein>
    <recommendedName>
        <fullName evidence="11">MAU2 chromatid cohesion factor homolog</fullName>
    </recommendedName>
</protein>
<evidence type="ECO:0000256" key="3">
    <source>
        <dbReference type="ARBA" id="ARBA00022618"/>
    </source>
</evidence>
<dbReference type="EMBL" id="JAUBYV010000002">
    <property type="protein sequence ID" value="KAK2628468.1"/>
    <property type="molecule type" value="Genomic_DNA"/>
</dbReference>
<dbReference type="PANTHER" id="PTHR21394">
    <property type="entry name" value="MAU2 CHROMATID COHESION FACTOR HOMOLOG"/>
    <property type="match status" value="1"/>
</dbReference>
<evidence type="ECO:0000256" key="8">
    <source>
        <dbReference type="SAM" id="MobiDB-lite"/>
    </source>
</evidence>
<keyword evidence="7" id="KW-0131">Cell cycle</keyword>
<comment type="similarity">
    <text evidence="2">Belongs to the SCC4/mau-2 family.</text>
</comment>
<reference evidence="9" key="1">
    <citation type="submission" date="2023-06" db="EMBL/GenBank/DDBJ databases">
        <title>Draft genome of Marssonina rosae.</title>
        <authorList>
            <person name="Cheng Q."/>
        </authorList>
    </citation>
    <scope>NUCLEOTIDE SEQUENCE</scope>
    <source>
        <strain evidence="9">R4</strain>
    </source>
</reference>
<feature type="compositionally biased region" description="Polar residues" evidence="8">
    <location>
        <begin position="26"/>
        <end position="44"/>
    </location>
</feature>
<accession>A0AAD9T416</accession>
<feature type="compositionally biased region" description="Low complexity" evidence="8">
    <location>
        <begin position="90"/>
        <end position="100"/>
    </location>
</feature>
<evidence type="ECO:0000256" key="7">
    <source>
        <dbReference type="ARBA" id="ARBA00023306"/>
    </source>
</evidence>
<evidence type="ECO:0000313" key="9">
    <source>
        <dbReference type="EMBL" id="KAK2628468.1"/>
    </source>
</evidence>
<keyword evidence="3" id="KW-0132">Cell division</keyword>
<dbReference type="AlphaFoldDB" id="A0AAD9T416"/>
<evidence type="ECO:0000256" key="6">
    <source>
        <dbReference type="ARBA" id="ARBA00023242"/>
    </source>
</evidence>
<keyword evidence="6" id="KW-0539">Nucleus</keyword>
<comment type="subcellular location">
    <subcellularLocation>
        <location evidence="1">Nucleus</location>
    </subcellularLocation>
</comment>